<keyword evidence="2" id="KW-1185">Reference proteome</keyword>
<evidence type="ECO:0008006" key="3">
    <source>
        <dbReference type="Google" id="ProtNLM"/>
    </source>
</evidence>
<accession>A0ABY5D7Y4</accession>
<evidence type="ECO:0000313" key="2">
    <source>
        <dbReference type="Proteomes" id="UP001055940"/>
    </source>
</evidence>
<organism evidence="1 2">
    <name type="scientific">Nocardiopsis exhalans</name>
    <dbReference type="NCBI Taxonomy" id="163604"/>
    <lineage>
        <taxon>Bacteria</taxon>
        <taxon>Bacillati</taxon>
        <taxon>Actinomycetota</taxon>
        <taxon>Actinomycetes</taxon>
        <taxon>Streptosporangiales</taxon>
        <taxon>Nocardiopsidaceae</taxon>
        <taxon>Nocardiopsis</taxon>
    </lineage>
</organism>
<evidence type="ECO:0000313" key="1">
    <source>
        <dbReference type="EMBL" id="USY20459.1"/>
    </source>
</evidence>
<sequence length="525" mass="58168">MQRSLARLLAAGCEERWESHASSDVAWRQLRDFARRAVKHEPPLRDLDDVTASFVNSWWMAVRTSKTGRDAFRSTTGMIRTDPRLQAGPVAEALSRRVPRLPSPQRSYSDREFGQIRAVARRQFRSALLRIQDSAQHLECWRSGDFLPGSQEWARGEALDILARTGDLPRVTTAAGRTRIVRRYEAATNGANWRALFLNRMEATSLGVLLMTHFGWNLAVISQVKAPQAAPDLGLDGHPTYQVPVRKDKGHRFETENVSDIGADSPGRLITQALEATRFARALVAEVQPDANRLLVWRTQMPGRVIKKLERRPKVGLFCLGLNGDDGARWGRHSGTGSPFQRGRRTVVAVERREASQHTQATHDRSYSLPDERVQAEAAPVIAAGAAAALRQARATTAKLVALVAESRDPQHAETATADCSTTDEAPVPTQDGGCGASFLLCLACENARVHADHHPRLVQLHDALGHVQSVLPPSTWARAWQDAHERLEDLRDKVGEGGWKHARARISDADRTIVEDLLRGDLNP</sequence>
<dbReference type="Proteomes" id="UP001055940">
    <property type="component" value="Chromosome"/>
</dbReference>
<dbReference type="EMBL" id="CP099837">
    <property type="protein sequence ID" value="USY20459.1"/>
    <property type="molecule type" value="Genomic_DNA"/>
</dbReference>
<name>A0ABY5D7Y4_9ACTN</name>
<gene>
    <name evidence="1" type="ORF">NE857_02010</name>
</gene>
<protein>
    <recommendedName>
        <fullName evidence="3">Integrase</fullName>
    </recommendedName>
</protein>
<dbReference type="RefSeq" id="WP_254419525.1">
    <property type="nucleotide sequence ID" value="NZ_BAAAJB010000029.1"/>
</dbReference>
<proteinExistence type="predicted"/>
<reference evidence="1" key="1">
    <citation type="submission" date="2022-06" db="EMBL/GenBank/DDBJ databases">
        <authorList>
            <person name="Ping M."/>
        </authorList>
    </citation>
    <scope>NUCLEOTIDE SEQUENCE</scope>
    <source>
        <strain evidence="1">JCM11759T</strain>
    </source>
</reference>